<dbReference type="GO" id="GO:0005227">
    <property type="term" value="F:calcium-activated cation channel activity"/>
    <property type="evidence" value="ECO:0007669"/>
    <property type="project" value="InterPro"/>
</dbReference>
<feature type="domain" description="CSC1/OSCA1-like 7TM region" evidence="9">
    <location>
        <begin position="591"/>
        <end position="870"/>
    </location>
</feature>
<dbReference type="PANTHER" id="PTHR13018:SF139">
    <property type="entry name" value="PHOSPHATE METABOLISM PROTEIN 7"/>
    <property type="match status" value="1"/>
</dbReference>
<organism evidence="12 13">
    <name type="scientific">Rhodonia placenta</name>
    <dbReference type="NCBI Taxonomy" id="104341"/>
    <lineage>
        <taxon>Eukaryota</taxon>
        <taxon>Fungi</taxon>
        <taxon>Dikarya</taxon>
        <taxon>Basidiomycota</taxon>
        <taxon>Agaricomycotina</taxon>
        <taxon>Agaricomycetes</taxon>
        <taxon>Polyporales</taxon>
        <taxon>Adustoporiaceae</taxon>
        <taxon>Rhodonia</taxon>
    </lineage>
</organism>
<keyword evidence="5 8" id="KW-1133">Transmembrane helix</keyword>
<comment type="subcellular location">
    <subcellularLocation>
        <location evidence="1">Membrane</location>
        <topology evidence="1">Multi-pass membrane protein</topology>
    </subcellularLocation>
</comment>
<protein>
    <recommendedName>
        <fullName evidence="14">DUF221-domain-containing protein</fullName>
    </recommendedName>
</protein>
<feature type="region of interest" description="Disordered" evidence="7">
    <location>
        <begin position="1165"/>
        <end position="1185"/>
    </location>
</feature>
<keyword evidence="6 8" id="KW-0472">Membrane</keyword>
<feature type="transmembrane region" description="Helical" evidence="8">
    <location>
        <begin position="641"/>
        <end position="665"/>
    </location>
</feature>
<feature type="transmembrane region" description="Helical" evidence="8">
    <location>
        <begin position="164"/>
        <end position="186"/>
    </location>
</feature>
<dbReference type="Pfam" id="PF02714">
    <property type="entry name" value="RSN1_7TM"/>
    <property type="match status" value="1"/>
</dbReference>
<reference evidence="12" key="2">
    <citation type="journal article" name="Front. Microbiol.">
        <title>Degradative Capacity of Two Strains of Rhodonia placenta: From Phenotype to Genotype.</title>
        <authorList>
            <person name="Kolle M."/>
            <person name="Horta M.A.C."/>
            <person name="Nowrousian M."/>
            <person name="Ohm R.A."/>
            <person name="Benz J.P."/>
            <person name="Pilgard A."/>
        </authorList>
    </citation>
    <scope>NUCLEOTIDE SEQUENCE</scope>
    <source>
        <strain evidence="12">FPRL280</strain>
    </source>
</reference>
<evidence type="ECO:0000313" key="12">
    <source>
        <dbReference type="EMBL" id="KAF9817278.1"/>
    </source>
</evidence>
<evidence type="ECO:0000259" key="9">
    <source>
        <dbReference type="Pfam" id="PF02714"/>
    </source>
</evidence>
<evidence type="ECO:0000256" key="4">
    <source>
        <dbReference type="ARBA" id="ARBA00022692"/>
    </source>
</evidence>
<comment type="caution">
    <text evidence="12">The sequence shown here is derived from an EMBL/GenBank/DDBJ whole genome shotgun (WGS) entry which is preliminary data.</text>
</comment>
<evidence type="ECO:0000259" key="11">
    <source>
        <dbReference type="Pfam" id="PF14703"/>
    </source>
</evidence>
<evidence type="ECO:0000256" key="3">
    <source>
        <dbReference type="ARBA" id="ARBA00022448"/>
    </source>
</evidence>
<keyword evidence="3" id="KW-0813">Transport</keyword>
<sequence>MATIQERPFSKNYSGLINQSVIAGCIVVIAITSHELMKRRRRGNPGNEDKPGSVESWKFGYLYQGRSWARKPSPLHSRGWPLTWVKEVIKFPEERINELRGVDATLYIRFLRGCFWFTLLHTLTTLPILLPIHVTFAGDSVPPKSMTRASITSLVLTEKGLSLLWIHLLLIIWITLTWLYLLVWLCRGAFRLRAQNIVATADRMASAGESINPYDHPHPHPQYPFHVHPSLESDTRTRGIRMRTVMVTNVPPLLRSEKDLKEYFEYYLSRPVAKPAIGVTSTTPPGFLNKSFAFLLNQLSRIPAHLRHPRISDRSVSDVAETSAEFGTSAFSTPQRNDTSPAVERVILVRRMTELASLLERREEVLRLLETAHIKLARRAAASVKLTITLESKSNEDTDSPTSEGRTYEGGENRMQLLVRTLRPYLVLPNAQEEAPLPLWTRWTQWLHPWDSTADKQPIGVHSETGKPTDTIWEALLSLPRSTLDAYQPLIHLSALFRGRAVPAIDYYTAKLDILTSLITEKRAKAANGYESMSTAFITFADPADARKACKFLAVHPANPLHCFVTMAPAYEDLDWIRLMKPTFRVEFVKDWLVNLGVWGFTVFWVFPVSIFVGLVSIQNISTFLPGLDNYLNKHPWEEEVLQSFVPTLLVSLLSLLIPLILLLIAKKAHTIATLSAMHDRIMTRYYKFLVVNVLVFFCVGTAALQSFLVSFKATSGLKVIQVVADSFPTAGPFYVGWLIFTTAIHGGFELALCKDFFISLLPLILYPSTKRQITPRKRAIGIRPRTFNYYYWLPNHVLVIHVLVVFAVLNPLVIPFGFLYYCVELVVIKNQLIHVYAKNYENHGRTLTIRIIRYSCDGLMLAQVVFLAYMVVLKKQANVAVSAVLVALTAIVKLLLTRLCRARFERDDMLEAEIICGTGIVPEALLDEAQPIEKTPTEMDPVKLLSPHHNTTRTLPARGPWGLPTRIDDGYATIPRRPHDRMQRGPNPFASQDPGCAAEEILPEKTMALTISTIPLPRDRSEDNQSSHSRPNRASAQSASVTPHVAHPAWDDESCPDRPYENPYYARAIHEELWLPRDPLGLLNLDDTVNLRLSLTTQPGSGRLGAWREDEFLASGLSTFMGSVDRNRAASVDGAPTRRLLGVEQIDLPSSILSRLESVDADLDTELEPPHPRRSIASGRRHASLGGRPASLEFGLGHPGNVATNRASGWRSFSMNVPHSRRLNSSFFTVTSRDPQLRSVSLDSSRESRHLRSMSTTAIPLGQVVPERCSSPETTGAAGIVSLREAVVEEAIVEEEVAAQERLLQEEAEEEQAEEHRSWWTSWMFYGRR</sequence>
<feature type="transmembrane region" description="Helical" evidence="8">
    <location>
        <begin position="12"/>
        <end position="32"/>
    </location>
</feature>
<feature type="transmembrane region" description="Helical" evidence="8">
    <location>
        <begin position="788"/>
        <end position="807"/>
    </location>
</feature>
<evidence type="ECO:0000256" key="1">
    <source>
        <dbReference type="ARBA" id="ARBA00004141"/>
    </source>
</evidence>
<feature type="transmembrane region" description="Helical" evidence="8">
    <location>
        <begin position="852"/>
        <end position="872"/>
    </location>
</feature>
<feature type="domain" description="CSC1/OSCA1-like N-terminal transmembrane" evidence="10">
    <location>
        <begin position="60"/>
        <end position="183"/>
    </location>
</feature>
<reference evidence="12" key="1">
    <citation type="submission" date="2020-11" db="EMBL/GenBank/DDBJ databases">
        <authorList>
            <person name="Koelle M."/>
            <person name="Horta M.A.C."/>
            <person name="Nowrousian M."/>
            <person name="Ohm R.A."/>
            <person name="Benz P."/>
            <person name="Pilgard A."/>
        </authorList>
    </citation>
    <scope>NUCLEOTIDE SEQUENCE</scope>
    <source>
        <strain evidence="12">FPRL280</strain>
    </source>
</reference>
<dbReference type="InterPro" id="IPR003864">
    <property type="entry name" value="CSC1/OSCA1-like_7TM"/>
</dbReference>
<dbReference type="InterPro" id="IPR032880">
    <property type="entry name" value="CSC1/OSCA1-like_N"/>
</dbReference>
<evidence type="ECO:0000256" key="5">
    <source>
        <dbReference type="ARBA" id="ARBA00022989"/>
    </source>
</evidence>
<dbReference type="GO" id="GO:0005886">
    <property type="term" value="C:plasma membrane"/>
    <property type="evidence" value="ECO:0007669"/>
    <property type="project" value="TreeGrafter"/>
</dbReference>
<gene>
    <name evidence="12" type="ORF">IEO21_03538</name>
</gene>
<keyword evidence="4 8" id="KW-0812">Transmembrane</keyword>
<evidence type="ECO:0008006" key="14">
    <source>
        <dbReference type="Google" id="ProtNLM"/>
    </source>
</evidence>
<accession>A0A8H7P5J5</accession>
<feature type="region of interest" description="Disordered" evidence="7">
    <location>
        <begin position="941"/>
        <end position="963"/>
    </location>
</feature>
<feature type="region of interest" description="Disordered" evidence="7">
    <location>
        <begin position="392"/>
        <end position="411"/>
    </location>
</feature>
<feature type="transmembrane region" description="Helical" evidence="8">
    <location>
        <begin position="114"/>
        <end position="136"/>
    </location>
</feature>
<feature type="transmembrane region" description="Helical" evidence="8">
    <location>
        <begin position="813"/>
        <end position="831"/>
    </location>
</feature>
<feature type="region of interest" description="Disordered" evidence="7">
    <location>
        <begin position="977"/>
        <end position="996"/>
    </location>
</feature>
<dbReference type="Pfam" id="PF13967">
    <property type="entry name" value="RSN1_TM"/>
    <property type="match status" value="1"/>
</dbReference>
<evidence type="ECO:0000313" key="13">
    <source>
        <dbReference type="Proteomes" id="UP000639403"/>
    </source>
</evidence>
<dbReference type="Pfam" id="PF14703">
    <property type="entry name" value="PHM7_cyt"/>
    <property type="match status" value="1"/>
</dbReference>
<feature type="compositionally biased region" description="Polar residues" evidence="7">
    <location>
        <begin position="1027"/>
        <end position="1042"/>
    </location>
</feature>
<feature type="transmembrane region" description="Helical" evidence="8">
    <location>
        <begin position="592"/>
        <end position="621"/>
    </location>
</feature>
<dbReference type="PANTHER" id="PTHR13018">
    <property type="entry name" value="PROBABLE MEMBRANE PROTEIN DUF221-RELATED"/>
    <property type="match status" value="1"/>
</dbReference>
<evidence type="ECO:0000256" key="8">
    <source>
        <dbReference type="SAM" id="Phobius"/>
    </source>
</evidence>
<feature type="transmembrane region" description="Helical" evidence="8">
    <location>
        <begin position="735"/>
        <end position="767"/>
    </location>
</feature>
<evidence type="ECO:0000256" key="6">
    <source>
        <dbReference type="ARBA" id="ARBA00023136"/>
    </source>
</evidence>
<dbReference type="EMBL" id="JADOXO010000045">
    <property type="protein sequence ID" value="KAF9817278.1"/>
    <property type="molecule type" value="Genomic_DNA"/>
</dbReference>
<evidence type="ECO:0000256" key="7">
    <source>
        <dbReference type="SAM" id="MobiDB-lite"/>
    </source>
</evidence>
<dbReference type="PROSITE" id="PS51257">
    <property type="entry name" value="PROKAR_LIPOPROTEIN"/>
    <property type="match status" value="1"/>
</dbReference>
<dbReference type="Proteomes" id="UP000639403">
    <property type="component" value="Unassembled WGS sequence"/>
</dbReference>
<evidence type="ECO:0000259" key="10">
    <source>
        <dbReference type="Pfam" id="PF13967"/>
    </source>
</evidence>
<proteinExistence type="inferred from homology"/>
<feature type="region of interest" description="Disordered" evidence="7">
    <location>
        <begin position="1016"/>
        <end position="1058"/>
    </location>
</feature>
<dbReference type="InterPro" id="IPR027815">
    <property type="entry name" value="CSC1/OSCA1-like_cyt"/>
</dbReference>
<evidence type="ECO:0000256" key="2">
    <source>
        <dbReference type="ARBA" id="ARBA00007779"/>
    </source>
</evidence>
<dbReference type="InterPro" id="IPR045122">
    <property type="entry name" value="Csc1-like"/>
</dbReference>
<feature type="transmembrane region" description="Helical" evidence="8">
    <location>
        <begin position="878"/>
        <end position="897"/>
    </location>
</feature>
<name>A0A8H7P5J5_9APHY</name>
<feature type="transmembrane region" description="Helical" evidence="8">
    <location>
        <begin position="686"/>
        <end position="709"/>
    </location>
</feature>
<comment type="similarity">
    <text evidence="2">Belongs to the CSC1 (TC 1.A.17) family.</text>
</comment>
<feature type="domain" description="CSC1/OSCA1-like cytosolic" evidence="11">
    <location>
        <begin position="340"/>
        <end position="576"/>
    </location>
</feature>